<dbReference type="AlphaFoldDB" id="A0A372M7J2"/>
<feature type="region of interest" description="Disordered" evidence="1">
    <location>
        <begin position="157"/>
        <end position="187"/>
    </location>
</feature>
<gene>
    <name evidence="2" type="ORF">DY218_10165</name>
</gene>
<reference evidence="2 3" key="1">
    <citation type="submission" date="2018-08" db="EMBL/GenBank/DDBJ databases">
        <title>Isolation, diversity and antifungal activity of Actinobacteria from wheat.</title>
        <authorList>
            <person name="Han C."/>
        </authorList>
    </citation>
    <scope>NUCLEOTIDE SEQUENCE [LARGE SCALE GENOMIC DNA]</scope>
    <source>
        <strain evidence="2 3">NEAU-YY421</strain>
    </source>
</reference>
<dbReference type="EMBL" id="QUAK01000054">
    <property type="protein sequence ID" value="RFU86829.1"/>
    <property type="molecule type" value="Genomic_DNA"/>
</dbReference>
<name>A0A372M7J2_9ACTN</name>
<dbReference type="RefSeq" id="WP_128555609.1">
    <property type="nucleotide sequence ID" value="NZ_QUAK01000054.1"/>
</dbReference>
<evidence type="ECO:0000256" key="1">
    <source>
        <dbReference type="SAM" id="MobiDB-lite"/>
    </source>
</evidence>
<keyword evidence="3" id="KW-1185">Reference proteome</keyword>
<evidence type="ECO:0000313" key="3">
    <source>
        <dbReference type="Proteomes" id="UP000263094"/>
    </source>
</evidence>
<sequence length="187" mass="20438">MRRRRPREVKDLITRLGNRLDLPVPAEPEQLFTALLAAASDLRGRRIVLLKEEFPHQTATGLWLDLPDRDLIVVDARATPFHQLAIICHEIWHILKGDCGHHDEAASGAAQALRDRSELHSAVRQVAARTAFDEASEQDAETFALYAAAQFRSRLQDGGAAAPAPATDRSGIGGRISASLGDGRPQV</sequence>
<protein>
    <submittedName>
        <fullName evidence="2">Toxin-antitoxin system, toxin component</fullName>
    </submittedName>
</protein>
<proteinExistence type="predicted"/>
<dbReference type="OrthoDB" id="4310552at2"/>
<comment type="caution">
    <text evidence="2">The sequence shown here is derived from an EMBL/GenBank/DDBJ whole genome shotgun (WGS) entry which is preliminary data.</text>
</comment>
<evidence type="ECO:0000313" key="2">
    <source>
        <dbReference type="EMBL" id="RFU86829.1"/>
    </source>
</evidence>
<organism evidence="2 3">
    <name type="scientific">Streptomyces triticagri</name>
    <dbReference type="NCBI Taxonomy" id="2293568"/>
    <lineage>
        <taxon>Bacteria</taxon>
        <taxon>Bacillati</taxon>
        <taxon>Actinomycetota</taxon>
        <taxon>Actinomycetes</taxon>
        <taxon>Kitasatosporales</taxon>
        <taxon>Streptomycetaceae</taxon>
        <taxon>Streptomyces</taxon>
    </lineage>
</organism>
<accession>A0A372M7J2</accession>
<dbReference type="Proteomes" id="UP000263094">
    <property type="component" value="Unassembled WGS sequence"/>
</dbReference>